<gene>
    <name evidence="1" type="ORF">Lalb_Chr03g0039961</name>
</gene>
<name>A0A6A4QVH4_LUPAL</name>
<evidence type="ECO:0000313" key="1">
    <source>
        <dbReference type="EMBL" id="KAE9617850.1"/>
    </source>
</evidence>
<dbReference type="AlphaFoldDB" id="A0A6A4QVH4"/>
<dbReference type="Proteomes" id="UP000447434">
    <property type="component" value="Chromosome 3"/>
</dbReference>
<accession>A0A6A4QVH4</accession>
<comment type="caution">
    <text evidence="1">The sequence shown here is derived from an EMBL/GenBank/DDBJ whole genome shotgun (WGS) entry which is preliminary data.</text>
</comment>
<sequence>MSAARFSSINSCRAALHLMERSASETQELLLDGRRERTYPAHNKSIFIGITHTYTNIGYDTYTICP</sequence>
<reference evidence="2" key="1">
    <citation type="journal article" date="2020" name="Nat. Commun.">
        <title>Genome sequence of the cluster root forming white lupin.</title>
        <authorList>
            <person name="Hufnagel B."/>
            <person name="Marques A."/>
            <person name="Soriano A."/>
            <person name="Marques L."/>
            <person name="Divol F."/>
            <person name="Doumas P."/>
            <person name="Sallet E."/>
            <person name="Mancinotti D."/>
            <person name="Carrere S."/>
            <person name="Marande W."/>
            <person name="Arribat S."/>
            <person name="Keller J."/>
            <person name="Huneau C."/>
            <person name="Blein T."/>
            <person name="Aime D."/>
            <person name="Laguerre M."/>
            <person name="Taylor J."/>
            <person name="Schubert V."/>
            <person name="Nelson M."/>
            <person name="Geu-Flores F."/>
            <person name="Crespi M."/>
            <person name="Gallardo-Guerrero K."/>
            <person name="Delaux P.-M."/>
            <person name="Salse J."/>
            <person name="Berges H."/>
            <person name="Guyot R."/>
            <person name="Gouzy J."/>
            <person name="Peret B."/>
        </authorList>
    </citation>
    <scope>NUCLEOTIDE SEQUENCE [LARGE SCALE GENOMIC DNA]</scope>
    <source>
        <strain evidence="2">cv. Amiga</strain>
    </source>
</reference>
<evidence type="ECO:0000313" key="2">
    <source>
        <dbReference type="Proteomes" id="UP000447434"/>
    </source>
</evidence>
<protein>
    <submittedName>
        <fullName evidence="1">Uncharacterized protein</fullName>
    </submittedName>
</protein>
<organism evidence="1 2">
    <name type="scientific">Lupinus albus</name>
    <name type="common">White lupine</name>
    <name type="synonym">Lupinus termis</name>
    <dbReference type="NCBI Taxonomy" id="3870"/>
    <lineage>
        <taxon>Eukaryota</taxon>
        <taxon>Viridiplantae</taxon>
        <taxon>Streptophyta</taxon>
        <taxon>Embryophyta</taxon>
        <taxon>Tracheophyta</taxon>
        <taxon>Spermatophyta</taxon>
        <taxon>Magnoliopsida</taxon>
        <taxon>eudicotyledons</taxon>
        <taxon>Gunneridae</taxon>
        <taxon>Pentapetalae</taxon>
        <taxon>rosids</taxon>
        <taxon>fabids</taxon>
        <taxon>Fabales</taxon>
        <taxon>Fabaceae</taxon>
        <taxon>Papilionoideae</taxon>
        <taxon>50 kb inversion clade</taxon>
        <taxon>genistoids sensu lato</taxon>
        <taxon>core genistoids</taxon>
        <taxon>Genisteae</taxon>
        <taxon>Lupinus</taxon>
    </lineage>
</organism>
<dbReference type="EMBL" id="WOCE01000003">
    <property type="protein sequence ID" value="KAE9617850.1"/>
    <property type="molecule type" value="Genomic_DNA"/>
</dbReference>
<keyword evidence="2" id="KW-1185">Reference proteome</keyword>
<proteinExistence type="predicted"/>